<comment type="caution">
    <text evidence="2">The sequence shown here is derived from an EMBL/GenBank/DDBJ whole genome shotgun (WGS) entry which is preliminary data.</text>
</comment>
<feature type="transmembrane region" description="Helical" evidence="1">
    <location>
        <begin position="47"/>
        <end position="65"/>
    </location>
</feature>
<feature type="transmembrane region" description="Helical" evidence="1">
    <location>
        <begin position="21"/>
        <end position="41"/>
    </location>
</feature>
<keyword evidence="1" id="KW-0812">Transmembrane</keyword>
<dbReference type="AlphaFoldDB" id="A0A562TU91"/>
<dbReference type="Proteomes" id="UP000317010">
    <property type="component" value="Unassembled WGS sequence"/>
</dbReference>
<gene>
    <name evidence="2" type="ORF">JN11_03639</name>
</gene>
<evidence type="ECO:0000256" key="1">
    <source>
        <dbReference type="SAM" id="Phobius"/>
    </source>
</evidence>
<organism evidence="2 3">
    <name type="scientific">Mucilaginibacter frigoritolerans</name>
    <dbReference type="NCBI Taxonomy" id="652788"/>
    <lineage>
        <taxon>Bacteria</taxon>
        <taxon>Pseudomonadati</taxon>
        <taxon>Bacteroidota</taxon>
        <taxon>Sphingobacteriia</taxon>
        <taxon>Sphingobacteriales</taxon>
        <taxon>Sphingobacteriaceae</taxon>
        <taxon>Mucilaginibacter</taxon>
    </lineage>
</organism>
<feature type="transmembrane region" description="Helical" evidence="1">
    <location>
        <begin position="104"/>
        <end position="122"/>
    </location>
</feature>
<evidence type="ECO:0000313" key="2">
    <source>
        <dbReference type="EMBL" id="TWI97179.1"/>
    </source>
</evidence>
<reference evidence="2 3" key="1">
    <citation type="submission" date="2019-07" db="EMBL/GenBank/DDBJ databases">
        <title>Genomic Encyclopedia of Archaeal and Bacterial Type Strains, Phase II (KMG-II): from individual species to whole genera.</title>
        <authorList>
            <person name="Goeker M."/>
        </authorList>
    </citation>
    <scope>NUCLEOTIDE SEQUENCE [LARGE SCALE GENOMIC DNA]</scope>
    <source>
        <strain evidence="2 3">ATCC BAA-1854</strain>
    </source>
</reference>
<dbReference type="OrthoDB" id="797384at2"/>
<proteinExistence type="predicted"/>
<keyword evidence="1" id="KW-0472">Membrane</keyword>
<keyword evidence="1" id="KW-1133">Transmembrane helix</keyword>
<keyword evidence="3" id="KW-1185">Reference proteome</keyword>
<sequence>MSKAANKKPFIYYESLKPWETVCMLLYAIVTVGVTLTLVFAKPETKLTTIIMYIVLSQLGMYFGLYTSLRNFTSYLLWLGFGVVHILLFLFFRGSPTIEIYHGNPTIGLLNTIVLLLLFQFLRYVSLKIQHREFVAPAKGGGPDLFENKKLTFADFVIFVIYMGTWFGLTMLSISM</sequence>
<dbReference type="RefSeq" id="WP_144914754.1">
    <property type="nucleotide sequence ID" value="NZ_VLLI01000011.1"/>
</dbReference>
<name>A0A562TU91_9SPHI</name>
<feature type="transmembrane region" description="Helical" evidence="1">
    <location>
        <begin position="72"/>
        <end position="92"/>
    </location>
</feature>
<feature type="transmembrane region" description="Helical" evidence="1">
    <location>
        <begin position="153"/>
        <end position="174"/>
    </location>
</feature>
<evidence type="ECO:0000313" key="3">
    <source>
        <dbReference type="Proteomes" id="UP000317010"/>
    </source>
</evidence>
<dbReference type="EMBL" id="VLLI01000011">
    <property type="protein sequence ID" value="TWI97179.1"/>
    <property type="molecule type" value="Genomic_DNA"/>
</dbReference>
<accession>A0A562TU91</accession>
<protein>
    <submittedName>
        <fullName evidence="2">Uncharacterized protein</fullName>
    </submittedName>
</protein>